<evidence type="ECO:0000256" key="2">
    <source>
        <dbReference type="ARBA" id="ARBA00022801"/>
    </source>
</evidence>
<keyword evidence="2 5" id="KW-0378">Hydrolase</keyword>
<dbReference type="InterPro" id="IPR001360">
    <property type="entry name" value="Glyco_hydro_1"/>
</dbReference>
<organism evidence="5 6">
    <name type="scientific">Propioniciclava sinopodophylli</name>
    <dbReference type="NCBI Taxonomy" id="1837344"/>
    <lineage>
        <taxon>Bacteria</taxon>
        <taxon>Bacillati</taxon>
        <taxon>Actinomycetota</taxon>
        <taxon>Actinomycetes</taxon>
        <taxon>Propionibacteriales</taxon>
        <taxon>Propionibacteriaceae</taxon>
        <taxon>Propioniciclava</taxon>
    </lineage>
</organism>
<sequence>MTELTFPPSFSWGTATAAYQIEGARHEGGRRDSIWDTFAHTPGAVVNGDTGDVTCDHYHRMPSDVALMASLGLDTYRFSVSWARVCPDGRTPNPEGLDFYDRLVDELVGRGIRPWLTLYHWDLPQALQDRGGWTNRDTASAFAEYAGTVLERLGDRVPVWTTLNEPWCSSFLSYAAGEHAPGHTSPTEAVDAAHHLLLGHGLAVQRIRADRPDVTVGITTNHTVAEPADPSNPADVDAARRIDGAFNRVFLDPLFRGEYPADVLEDMAEAGLGRAARDGDFAVISSPIDVLGVNYYNGAAVAGAVPGDESPLVFAGPGELPRRSPYVGSERVRFVPRGLPVTAMGWEVQPEGLTRLLVRLQEEYTGPAGVRLHVTENGAAYDDVPDAAGFVDDTHTRRAYVRDHLAAVHAAIEAGAAVDGYMVWSMLDNFEWAWGLAKRFGIVRVDFDTLQRTPKASALWYAEVARSGSVTLD</sequence>
<evidence type="ECO:0000313" key="6">
    <source>
        <dbReference type="Proteomes" id="UP000292373"/>
    </source>
</evidence>
<dbReference type="GO" id="GO:0016052">
    <property type="term" value="P:carbohydrate catabolic process"/>
    <property type="evidence" value="ECO:0007669"/>
    <property type="project" value="TreeGrafter"/>
</dbReference>
<evidence type="ECO:0000256" key="3">
    <source>
        <dbReference type="ARBA" id="ARBA00023295"/>
    </source>
</evidence>
<name>A0A4Q9KB81_9ACTN</name>
<dbReference type="EMBL" id="SDMQ01000015">
    <property type="protein sequence ID" value="TBT83006.1"/>
    <property type="molecule type" value="Genomic_DNA"/>
</dbReference>
<evidence type="ECO:0000256" key="4">
    <source>
        <dbReference type="RuleBase" id="RU003690"/>
    </source>
</evidence>
<dbReference type="OrthoDB" id="9765195at2"/>
<dbReference type="SUPFAM" id="SSF51445">
    <property type="entry name" value="(Trans)glycosidases"/>
    <property type="match status" value="1"/>
</dbReference>
<dbReference type="AlphaFoldDB" id="A0A4Q9KB81"/>
<dbReference type="PROSITE" id="PS00653">
    <property type="entry name" value="GLYCOSYL_HYDROL_F1_2"/>
    <property type="match status" value="1"/>
</dbReference>
<evidence type="ECO:0000256" key="1">
    <source>
        <dbReference type="ARBA" id="ARBA00010838"/>
    </source>
</evidence>
<dbReference type="InterPro" id="IPR017853">
    <property type="entry name" value="GH"/>
</dbReference>
<dbReference type="RefSeq" id="WP_131169592.1">
    <property type="nucleotide sequence ID" value="NZ_SDMQ01000015.1"/>
</dbReference>
<accession>A0A4Q9KB81</accession>
<evidence type="ECO:0000313" key="5">
    <source>
        <dbReference type="EMBL" id="TBT83006.1"/>
    </source>
</evidence>
<dbReference type="Proteomes" id="UP000292373">
    <property type="component" value="Unassembled WGS sequence"/>
</dbReference>
<dbReference type="GO" id="GO:0005829">
    <property type="term" value="C:cytosol"/>
    <property type="evidence" value="ECO:0007669"/>
    <property type="project" value="TreeGrafter"/>
</dbReference>
<gene>
    <name evidence="5" type="ORF">ET989_12775</name>
</gene>
<dbReference type="PRINTS" id="PR00131">
    <property type="entry name" value="GLHYDRLASE1"/>
</dbReference>
<comment type="similarity">
    <text evidence="1 4">Belongs to the glycosyl hydrolase 1 family.</text>
</comment>
<reference evidence="5 6" key="1">
    <citation type="submission" date="2019-01" db="EMBL/GenBank/DDBJ databases">
        <title>Lactibacter flavus gen. nov., sp. nov., a novel bacterium of the family Propionibacteriaceae isolated from raw milk and dairy products.</title>
        <authorList>
            <person name="Huptas C."/>
            <person name="Wenning M."/>
            <person name="Breitenwieser F."/>
            <person name="Doll E."/>
            <person name="Von Neubeck M."/>
            <person name="Busse H.-J."/>
            <person name="Scherer S."/>
        </authorList>
    </citation>
    <scope>NUCLEOTIDE SEQUENCE [LARGE SCALE GENOMIC DNA]</scope>
    <source>
        <strain evidence="5 6">KCTC 33808</strain>
    </source>
</reference>
<keyword evidence="3" id="KW-0326">Glycosidase</keyword>
<keyword evidence="6" id="KW-1185">Reference proteome</keyword>
<dbReference type="PANTHER" id="PTHR10353">
    <property type="entry name" value="GLYCOSYL HYDROLASE"/>
    <property type="match status" value="1"/>
</dbReference>
<proteinExistence type="inferred from homology"/>
<dbReference type="PANTHER" id="PTHR10353:SF36">
    <property type="entry name" value="LP05116P"/>
    <property type="match status" value="1"/>
</dbReference>
<dbReference type="Gene3D" id="3.20.20.80">
    <property type="entry name" value="Glycosidases"/>
    <property type="match status" value="1"/>
</dbReference>
<dbReference type="InterPro" id="IPR033132">
    <property type="entry name" value="GH_1_N_CS"/>
</dbReference>
<protein>
    <submittedName>
        <fullName evidence="5">Glycosyl hydrolase family protein</fullName>
    </submittedName>
</protein>
<dbReference type="Pfam" id="PF00232">
    <property type="entry name" value="Glyco_hydro_1"/>
    <property type="match status" value="1"/>
</dbReference>
<dbReference type="FunFam" id="3.20.20.80:FF:000004">
    <property type="entry name" value="Beta-glucosidase 6-phospho-beta-glucosidase"/>
    <property type="match status" value="1"/>
</dbReference>
<dbReference type="GO" id="GO:0008422">
    <property type="term" value="F:beta-glucosidase activity"/>
    <property type="evidence" value="ECO:0007669"/>
    <property type="project" value="TreeGrafter"/>
</dbReference>
<comment type="caution">
    <text evidence="5">The sequence shown here is derived from an EMBL/GenBank/DDBJ whole genome shotgun (WGS) entry which is preliminary data.</text>
</comment>